<organism evidence="1">
    <name type="scientific">Tanacetum cinerariifolium</name>
    <name type="common">Dalmatian daisy</name>
    <name type="synonym">Chrysanthemum cinerariifolium</name>
    <dbReference type="NCBI Taxonomy" id="118510"/>
    <lineage>
        <taxon>Eukaryota</taxon>
        <taxon>Viridiplantae</taxon>
        <taxon>Streptophyta</taxon>
        <taxon>Embryophyta</taxon>
        <taxon>Tracheophyta</taxon>
        <taxon>Spermatophyta</taxon>
        <taxon>Magnoliopsida</taxon>
        <taxon>eudicotyledons</taxon>
        <taxon>Gunneridae</taxon>
        <taxon>Pentapetalae</taxon>
        <taxon>asterids</taxon>
        <taxon>campanulids</taxon>
        <taxon>Asterales</taxon>
        <taxon>Asteraceae</taxon>
        <taxon>Asteroideae</taxon>
        <taxon>Anthemideae</taxon>
        <taxon>Anthemidinae</taxon>
        <taxon>Tanacetum</taxon>
    </lineage>
</organism>
<dbReference type="GO" id="GO:0003964">
    <property type="term" value="F:RNA-directed DNA polymerase activity"/>
    <property type="evidence" value="ECO:0007669"/>
    <property type="project" value="UniProtKB-KW"/>
</dbReference>
<comment type="caution">
    <text evidence="1">The sequence shown here is derived from an EMBL/GenBank/DDBJ whole genome shotgun (WGS) entry which is preliminary data.</text>
</comment>
<accession>A0A6L2JQF6</accession>
<sequence length="777" mass="89588">MILTSLWKSIFSLKLKKLIGVVRRSTEKLLCLRKKYCLNLKNDMPPQDNKFITGWMTQTLLWKNTSGLRKKKLENMGKCLTGKLLSMVRSENNIKKVNMPLFPSPEPSVNCIDDLDFFKDFKSEFQATVYNDALTSKSDFSTEPTLCPQHIDEFDLKDETSLFEYNEVEQNVLYFNDLFHFNIIYLDDLKSDKDNDDNEINMIQSSGGWMTQTLLWKNTSGLRKKKLENMGKCLTGKLLSMVRSENNIKKVNMPLFPSPEPSVNCIDDLDFFKDFKSEFQATVYNDALTSKSDFSTEPTLCPQHIDEFDLKDETSLFEYNEVEQNVLYFNDLFHFNIIYLDDLKSDKDNDDNEINMIQSSGEGYIEDIVHDFEQRLEMIFRRLFEIRAPLVQEFILEFFNTCRISSEMGIDVADTLCFRLGGARRSMTWRQFILATGLHTVEEIVKNEFEAYWSGSERTPEKVTATELLYLRSMDRGDPGENSLQSPPQIDHHCCYECGDSLDAFKTPIGCTPYKLIYGKACYLPIKLEHKAYWALKHCNYDLLTVGDHQKVQLNELNELSDQAYENSLIYKEKTTRIHDSKIKDRGFNIPIYYDDDDDEESYTPLRDIIIFELSPCIEITPVLSTEEPVDSLIIEDEHLDTILTTESNEDFSDSNDDSTSIDDDYFYIDDIDYVEASPPDSELVNLEEVKDDILHKKLLNINLHIAKIEALNDKPTPDCVLKSPSPFPIPGELTSVVMEDILGEPRVHVPNVLPTHPTLMMDSDFIPSDDSLGSDL</sequence>
<name>A0A6L2JQF6_TANCI</name>
<dbReference type="EMBL" id="BKCJ010001010">
    <property type="protein sequence ID" value="GEU38085.1"/>
    <property type="molecule type" value="Genomic_DNA"/>
</dbReference>
<reference evidence="1" key="1">
    <citation type="journal article" date="2019" name="Sci. Rep.">
        <title>Draft genome of Tanacetum cinerariifolium, the natural source of mosquito coil.</title>
        <authorList>
            <person name="Yamashiro T."/>
            <person name="Shiraishi A."/>
            <person name="Satake H."/>
            <person name="Nakayama K."/>
        </authorList>
    </citation>
    <scope>NUCLEOTIDE SEQUENCE</scope>
</reference>
<keyword evidence="1" id="KW-0808">Transferase</keyword>
<proteinExistence type="predicted"/>
<evidence type="ECO:0000313" key="1">
    <source>
        <dbReference type="EMBL" id="GEU38085.1"/>
    </source>
</evidence>
<protein>
    <submittedName>
        <fullName evidence="1">Reverse transcriptase domain-containing protein</fullName>
    </submittedName>
</protein>
<gene>
    <name evidence="1" type="ORF">Tci_010063</name>
</gene>
<dbReference type="AlphaFoldDB" id="A0A6L2JQF6"/>
<keyword evidence="1" id="KW-0548">Nucleotidyltransferase</keyword>
<keyword evidence="1" id="KW-0695">RNA-directed DNA polymerase</keyword>